<comment type="similarity">
    <text evidence="9">Belongs to the FtsQ/DivIB family. FtsQ subfamily.</text>
</comment>
<evidence type="ECO:0000313" key="13">
    <source>
        <dbReference type="Proteomes" id="UP000515971"/>
    </source>
</evidence>
<dbReference type="InterPro" id="IPR026579">
    <property type="entry name" value="FtsQ"/>
</dbReference>
<evidence type="ECO:0000256" key="6">
    <source>
        <dbReference type="ARBA" id="ARBA00022989"/>
    </source>
</evidence>
<name>A0A7G9SHJ4_9SPHN</name>
<evidence type="ECO:0000256" key="8">
    <source>
        <dbReference type="ARBA" id="ARBA00023306"/>
    </source>
</evidence>
<dbReference type="GO" id="GO:0043093">
    <property type="term" value="P:FtsZ-dependent cytokinesis"/>
    <property type="evidence" value="ECO:0007669"/>
    <property type="project" value="UniProtKB-UniRule"/>
</dbReference>
<evidence type="ECO:0000256" key="9">
    <source>
        <dbReference type="HAMAP-Rule" id="MF_00911"/>
    </source>
</evidence>
<keyword evidence="3 9" id="KW-0997">Cell inner membrane</keyword>
<dbReference type="InterPro" id="IPR013685">
    <property type="entry name" value="POTRA_FtsQ_type"/>
</dbReference>
<keyword evidence="5 9" id="KW-0812">Transmembrane</keyword>
<evidence type="ECO:0000256" key="10">
    <source>
        <dbReference type="SAM" id="MobiDB-lite"/>
    </source>
</evidence>
<dbReference type="KEGG" id="slut:H9L13_12040"/>
<keyword evidence="4 9" id="KW-0132">Cell division</keyword>
<feature type="region of interest" description="Disordered" evidence="10">
    <location>
        <begin position="1"/>
        <end position="25"/>
    </location>
</feature>
<reference evidence="12 13" key="1">
    <citation type="submission" date="2020-08" db="EMBL/GenBank/DDBJ databases">
        <title>Genome sequence of Sphingomonas lutea KCTC 23642T.</title>
        <authorList>
            <person name="Hyun D.-W."/>
            <person name="Bae J.-W."/>
        </authorList>
    </citation>
    <scope>NUCLEOTIDE SEQUENCE [LARGE SCALE GENOMIC DNA]</scope>
    <source>
        <strain evidence="12 13">KCTC 23642</strain>
    </source>
</reference>
<accession>A0A7G9SHJ4</accession>
<dbReference type="PROSITE" id="PS51779">
    <property type="entry name" value="POTRA"/>
    <property type="match status" value="1"/>
</dbReference>
<feature type="domain" description="POTRA" evidence="11">
    <location>
        <begin position="81"/>
        <end position="159"/>
    </location>
</feature>
<dbReference type="PANTHER" id="PTHR35851:SF1">
    <property type="entry name" value="CELL DIVISION PROTEIN FTSQ"/>
    <property type="match status" value="1"/>
</dbReference>
<protein>
    <recommendedName>
        <fullName evidence="9">Cell division protein FtsQ</fullName>
    </recommendedName>
</protein>
<dbReference type="GO" id="GO:0090529">
    <property type="term" value="P:cell septum assembly"/>
    <property type="evidence" value="ECO:0007669"/>
    <property type="project" value="InterPro"/>
</dbReference>
<organism evidence="12 13">
    <name type="scientific">Sphingomonas lutea</name>
    <dbReference type="NCBI Taxonomy" id="1045317"/>
    <lineage>
        <taxon>Bacteria</taxon>
        <taxon>Pseudomonadati</taxon>
        <taxon>Pseudomonadota</taxon>
        <taxon>Alphaproteobacteria</taxon>
        <taxon>Sphingomonadales</taxon>
        <taxon>Sphingomonadaceae</taxon>
        <taxon>Sphingomonas</taxon>
    </lineage>
</organism>
<evidence type="ECO:0000256" key="3">
    <source>
        <dbReference type="ARBA" id="ARBA00022519"/>
    </source>
</evidence>
<feature type="compositionally biased region" description="Basic residues" evidence="10">
    <location>
        <begin position="1"/>
        <end position="18"/>
    </location>
</feature>
<keyword evidence="2 9" id="KW-1003">Cell membrane</keyword>
<dbReference type="RefSeq" id="WP_187537908.1">
    <property type="nucleotide sequence ID" value="NZ_BAABJT010000001.1"/>
</dbReference>
<comment type="function">
    <text evidence="9">Essential cell division protein.</text>
</comment>
<proteinExistence type="inferred from homology"/>
<dbReference type="AlphaFoldDB" id="A0A7G9SHJ4"/>
<dbReference type="PANTHER" id="PTHR35851">
    <property type="entry name" value="CELL DIVISION PROTEIN FTSQ"/>
    <property type="match status" value="1"/>
</dbReference>
<dbReference type="InterPro" id="IPR005548">
    <property type="entry name" value="Cell_div_FtsQ/DivIB_C"/>
</dbReference>
<evidence type="ECO:0000256" key="7">
    <source>
        <dbReference type="ARBA" id="ARBA00023136"/>
    </source>
</evidence>
<keyword evidence="8 9" id="KW-0131">Cell cycle</keyword>
<dbReference type="GO" id="GO:0005886">
    <property type="term" value="C:plasma membrane"/>
    <property type="evidence" value="ECO:0007669"/>
    <property type="project" value="UniProtKB-SubCell"/>
</dbReference>
<sequence>MSAAHVRRGGGARAKPRKSSGNAVSKKIARNLPVNEARASKLAGLAFTGFLLAIAFVVLVALDIPAKAERSAGAALGRAGFVVSGYQIVGLDKMDRRIVDRVVTDELARAAETAGAGKPPQPLVDVAAIRERLIGFGWVKDARVSRRLPDTLVIDIVERKPAALWQDSGQLTLVDAEGVVLDKVAISNMPDLPLLIGQGANAQSKELGRLMASVPTLQPQLASATWVGRRRWDLSFQSGETIALPEGEQAARAALGKFAKLDRSNGLLGRGVVRFDLRIPGKMIVRLPRAPGETITGDQPPQQS</sequence>
<feature type="transmembrane region" description="Helical" evidence="9">
    <location>
        <begin position="42"/>
        <end position="62"/>
    </location>
</feature>
<dbReference type="Proteomes" id="UP000515971">
    <property type="component" value="Chromosome"/>
</dbReference>
<evidence type="ECO:0000256" key="4">
    <source>
        <dbReference type="ARBA" id="ARBA00022618"/>
    </source>
</evidence>
<evidence type="ECO:0000256" key="1">
    <source>
        <dbReference type="ARBA" id="ARBA00004370"/>
    </source>
</evidence>
<dbReference type="EMBL" id="CP060718">
    <property type="protein sequence ID" value="QNN67319.1"/>
    <property type="molecule type" value="Genomic_DNA"/>
</dbReference>
<dbReference type="Pfam" id="PF03799">
    <property type="entry name" value="FtsQ_DivIB_C"/>
    <property type="match status" value="1"/>
</dbReference>
<dbReference type="Pfam" id="PF08478">
    <property type="entry name" value="POTRA_1"/>
    <property type="match status" value="1"/>
</dbReference>
<keyword evidence="7 9" id="KW-0472">Membrane</keyword>
<keyword evidence="6 9" id="KW-1133">Transmembrane helix</keyword>
<evidence type="ECO:0000256" key="2">
    <source>
        <dbReference type="ARBA" id="ARBA00022475"/>
    </source>
</evidence>
<evidence type="ECO:0000259" key="11">
    <source>
        <dbReference type="PROSITE" id="PS51779"/>
    </source>
</evidence>
<comment type="subcellular location">
    <subcellularLocation>
        <location evidence="9">Cell inner membrane</location>
        <topology evidence="9">Single-pass type II membrane protein</topology>
    </subcellularLocation>
    <subcellularLocation>
        <location evidence="1">Membrane</location>
    </subcellularLocation>
    <text evidence="9">Localizes to the division septum.</text>
</comment>
<dbReference type="Gene3D" id="3.40.50.11690">
    <property type="entry name" value="Cell division protein FtsQ/DivIB"/>
    <property type="match status" value="1"/>
</dbReference>
<gene>
    <name evidence="9" type="primary">ftsQ</name>
    <name evidence="12" type="ORF">H9L13_12040</name>
</gene>
<evidence type="ECO:0000313" key="12">
    <source>
        <dbReference type="EMBL" id="QNN67319.1"/>
    </source>
</evidence>
<dbReference type="InterPro" id="IPR045335">
    <property type="entry name" value="FtsQ_C_sf"/>
</dbReference>
<dbReference type="HAMAP" id="MF_00911">
    <property type="entry name" value="FtsQ_subfam"/>
    <property type="match status" value="1"/>
</dbReference>
<keyword evidence="13" id="KW-1185">Reference proteome</keyword>
<dbReference type="GO" id="GO:0032153">
    <property type="term" value="C:cell division site"/>
    <property type="evidence" value="ECO:0007669"/>
    <property type="project" value="UniProtKB-UniRule"/>
</dbReference>
<evidence type="ECO:0000256" key="5">
    <source>
        <dbReference type="ARBA" id="ARBA00022692"/>
    </source>
</evidence>
<dbReference type="Gene3D" id="3.10.20.310">
    <property type="entry name" value="membrane protein fhac"/>
    <property type="match status" value="1"/>
</dbReference>
<dbReference type="InterPro" id="IPR034746">
    <property type="entry name" value="POTRA"/>
</dbReference>